<dbReference type="AlphaFoldDB" id="A0A915HH51"/>
<evidence type="ECO:0000313" key="2">
    <source>
        <dbReference type="WBParaSite" id="nRc.2.0.1.t00943-RA"/>
    </source>
</evidence>
<dbReference type="WBParaSite" id="nRc.2.0.1.t00943-RA">
    <property type="protein sequence ID" value="nRc.2.0.1.t00943-RA"/>
    <property type="gene ID" value="nRc.2.0.1.g00943"/>
</dbReference>
<protein>
    <submittedName>
        <fullName evidence="2">Uncharacterized protein</fullName>
    </submittedName>
</protein>
<accession>A0A915HH51</accession>
<dbReference type="Proteomes" id="UP000887565">
    <property type="component" value="Unplaced"/>
</dbReference>
<proteinExistence type="predicted"/>
<reference evidence="2" key="1">
    <citation type="submission" date="2022-11" db="UniProtKB">
        <authorList>
            <consortium name="WormBaseParasite"/>
        </authorList>
    </citation>
    <scope>IDENTIFICATION</scope>
</reference>
<sequence>MAGVEMAGAKTARHWLTPELRVQSISDETSLSAAIGMDVVSKTHVRDSDHIDHRTRAPLESLKAHLYLPFPTKRDGSSTA</sequence>
<evidence type="ECO:0000313" key="1">
    <source>
        <dbReference type="Proteomes" id="UP000887565"/>
    </source>
</evidence>
<organism evidence="1 2">
    <name type="scientific">Romanomermis culicivorax</name>
    <name type="common">Nematode worm</name>
    <dbReference type="NCBI Taxonomy" id="13658"/>
    <lineage>
        <taxon>Eukaryota</taxon>
        <taxon>Metazoa</taxon>
        <taxon>Ecdysozoa</taxon>
        <taxon>Nematoda</taxon>
        <taxon>Enoplea</taxon>
        <taxon>Dorylaimia</taxon>
        <taxon>Mermithida</taxon>
        <taxon>Mermithoidea</taxon>
        <taxon>Mermithidae</taxon>
        <taxon>Romanomermis</taxon>
    </lineage>
</organism>
<name>A0A915HH51_ROMCU</name>
<keyword evidence="1" id="KW-1185">Reference proteome</keyword>